<dbReference type="Gene3D" id="3.30.70.20">
    <property type="match status" value="1"/>
</dbReference>
<dbReference type="Proteomes" id="UP001321861">
    <property type="component" value="Chromosome"/>
</dbReference>
<dbReference type="InterPro" id="IPR052395">
    <property type="entry name" value="ET_Ferredoxin"/>
</dbReference>
<evidence type="ECO:0000313" key="3">
    <source>
        <dbReference type="EMBL" id="BDR58663.1"/>
    </source>
</evidence>
<evidence type="ECO:0000259" key="2">
    <source>
        <dbReference type="PROSITE" id="PS51379"/>
    </source>
</evidence>
<proteinExistence type="predicted"/>
<dbReference type="InterPro" id="IPR017896">
    <property type="entry name" value="4Fe4S_Fe-S-bd"/>
</dbReference>
<comment type="cofactor">
    <cofactor evidence="1">
        <name>[4Fe-4S] cluster</name>
        <dbReference type="ChEBI" id="CHEBI:49883"/>
    </cofactor>
</comment>
<evidence type="ECO:0000313" key="4">
    <source>
        <dbReference type="Proteomes" id="UP001321861"/>
    </source>
</evidence>
<keyword evidence="4" id="KW-1185">Reference proteome</keyword>
<dbReference type="AlphaFoldDB" id="A0AAU9D598"/>
<reference evidence="3 4" key="1">
    <citation type="journal article" date="2023" name="Microbiol. Spectr.">
        <title>Symbiosis of Carpenter Bees with Uncharacterized Lactic Acid Bacteria Showing NAD Auxotrophy.</title>
        <authorList>
            <person name="Kawasaki S."/>
            <person name="Ozawa K."/>
            <person name="Mori T."/>
            <person name="Yamamoto A."/>
            <person name="Ito M."/>
            <person name="Ohkuma M."/>
            <person name="Sakamoto M."/>
            <person name="Matsutani M."/>
        </authorList>
    </citation>
    <scope>NUCLEOTIDE SEQUENCE [LARGE SCALE GENOMIC DNA]</scope>
    <source>
        <strain evidence="3 4">XA3</strain>
    </source>
</reference>
<protein>
    <recommendedName>
        <fullName evidence="2">4Fe-4S ferredoxin-type domain-containing protein</fullName>
    </recommendedName>
</protein>
<dbReference type="KEGG" id="xap:XA3_11040"/>
<dbReference type="PROSITE" id="PS51379">
    <property type="entry name" value="4FE4S_FER_2"/>
    <property type="match status" value="1"/>
</dbReference>
<name>A0AAU9D598_9LACO</name>
<dbReference type="Pfam" id="PF13459">
    <property type="entry name" value="Fer4_15"/>
    <property type="match status" value="1"/>
</dbReference>
<dbReference type="EMBL" id="AP026802">
    <property type="protein sequence ID" value="BDR58663.1"/>
    <property type="molecule type" value="Genomic_DNA"/>
</dbReference>
<accession>A0AAU9D598</accession>
<organism evidence="3 4">
    <name type="scientific">Xylocopilactobacillus apicola</name>
    <dbReference type="NCBI Taxonomy" id="2932184"/>
    <lineage>
        <taxon>Bacteria</taxon>
        <taxon>Bacillati</taxon>
        <taxon>Bacillota</taxon>
        <taxon>Bacilli</taxon>
        <taxon>Lactobacillales</taxon>
        <taxon>Lactobacillaceae</taxon>
        <taxon>Xylocopilactobacillus</taxon>
    </lineage>
</organism>
<sequence>MKLFLNSKRCIACGLCVQQHPELFELDDQGIAHFKKNLENSSLELDSQEIKKLKPVINNCPGRAFKIERS</sequence>
<dbReference type="PANTHER" id="PTHR39163">
    <property type="entry name" value="FERREDOXIN"/>
    <property type="match status" value="1"/>
</dbReference>
<evidence type="ECO:0000256" key="1">
    <source>
        <dbReference type="ARBA" id="ARBA00001966"/>
    </source>
</evidence>
<dbReference type="SUPFAM" id="SSF54862">
    <property type="entry name" value="4Fe-4S ferredoxins"/>
    <property type="match status" value="1"/>
</dbReference>
<dbReference type="RefSeq" id="WP_317636534.1">
    <property type="nucleotide sequence ID" value="NZ_AP026802.1"/>
</dbReference>
<dbReference type="PANTHER" id="PTHR39163:SF1">
    <property type="entry name" value="FERREDOXIN"/>
    <property type="match status" value="1"/>
</dbReference>
<feature type="domain" description="4Fe-4S ferredoxin-type" evidence="2">
    <location>
        <begin position="1"/>
        <end position="29"/>
    </location>
</feature>
<gene>
    <name evidence="3" type="ORF">XA3_11040</name>
</gene>